<keyword evidence="1 6" id="KW-0808">Transferase</keyword>
<dbReference type="CDD" id="cd00090">
    <property type="entry name" value="HTH_ARSR"/>
    <property type="match status" value="1"/>
</dbReference>
<accession>A0A5R9KJ31</accession>
<dbReference type="Gene3D" id="3.40.630.30">
    <property type="match status" value="1"/>
</dbReference>
<organism evidence="6 7">
    <name type="scientific">Dyadobacter sediminis</name>
    <dbReference type="NCBI Taxonomy" id="1493691"/>
    <lineage>
        <taxon>Bacteria</taxon>
        <taxon>Pseudomonadati</taxon>
        <taxon>Bacteroidota</taxon>
        <taxon>Cytophagia</taxon>
        <taxon>Cytophagales</taxon>
        <taxon>Spirosomataceae</taxon>
        <taxon>Dyadobacter</taxon>
    </lineage>
</organism>
<keyword evidence="7" id="KW-1185">Reference proteome</keyword>
<evidence type="ECO:0000259" key="5">
    <source>
        <dbReference type="PROSITE" id="PS51186"/>
    </source>
</evidence>
<dbReference type="InterPro" id="IPR011991">
    <property type="entry name" value="ArsR-like_HTH"/>
</dbReference>
<protein>
    <submittedName>
        <fullName evidence="6">GNAT family N-acetyltransferase</fullName>
    </submittedName>
</protein>
<reference evidence="6 7" key="1">
    <citation type="submission" date="2019-05" db="EMBL/GenBank/DDBJ databases">
        <authorList>
            <person name="Qu J.-H."/>
        </authorList>
    </citation>
    <scope>NUCLEOTIDE SEQUENCE [LARGE SCALE GENOMIC DNA]</scope>
    <source>
        <strain evidence="6 7">Z12</strain>
    </source>
</reference>
<dbReference type="Gene3D" id="1.10.10.10">
    <property type="entry name" value="Winged helix-like DNA-binding domain superfamily/Winged helix DNA-binding domain"/>
    <property type="match status" value="1"/>
</dbReference>
<dbReference type="SMART" id="SM00347">
    <property type="entry name" value="HTH_MARR"/>
    <property type="match status" value="1"/>
</dbReference>
<keyword evidence="4" id="KW-0804">Transcription</keyword>
<dbReference type="InterPro" id="IPR023187">
    <property type="entry name" value="Tscrpt_reg_MarR-type_CS"/>
</dbReference>
<dbReference type="GO" id="GO:0003700">
    <property type="term" value="F:DNA-binding transcription factor activity"/>
    <property type="evidence" value="ECO:0007669"/>
    <property type="project" value="InterPro"/>
</dbReference>
<dbReference type="PROSITE" id="PS51186">
    <property type="entry name" value="GNAT"/>
    <property type="match status" value="1"/>
</dbReference>
<dbReference type="InterPro" id="IPR000835">
    <property type="entry name" value="HTH_MarR-typ"/>
</dbReference>
<dbReference type="InterPro" id="IPR036390">
    <property type="entry name" value="WH_DNA-bd_sf"/>
</dbReference>
<dbReference type="EMBL" id="VCEI01000011">
    <property type="protein sequence ID" value="TLU96096.1"/>
    <property type="molecule type" value="Genomic_DNA"/>
</dbReference>
<keyword evidence="2" id="KW-0805">Transcription regulation</keyword>
<dbReference type="OrthoDB" id="1431064at2"/>
<evidence type="ECO:0000256" key="1">
    <source>
        <dbReference type="ARBA" id="ARBA00022679"/>
    </source>
</evidence>
<dbReference type="CDD" id="cd04301">
    <property type="entry name" value="NAT_SF"/>
    <property type="match status" value="1"/>
</dbReference>
<dbReference type="Pfam" id="PF00583">
    <property type="entry name" value="Acetyltransf_1"/>
    <property type="match status" value="1"/>
</dbReference>
<dbReference type="PANTHER" id="PTHR13947:SF37">
    <property type="entry name" value="LD18367P"/>
    <property type="match status" value="1"/>
</dbReference>
<dbReference type="GO" id="GO:0003677">
    <property type="term" value="F:DNA binding"/>
    <property type="evidence" value="ECO:0007669"/>
    <property type="project" value="UniProtKB-KW"/>
</dbReference>
<dbReference type="Proteomes" id="UP000309788">
    <property type="component" value="Unassembled WGS sequence"/>
</dbReference>
<dbReference type="InterPro" id="IPR036388">
    <property type="entry name" value="WH-like_DNA-bd_sf"/>
</dbReference>
<gene>
    <name evidence="6" type="ORF">FEM55_02810</name>
</gene>
<feature type="domain" description="N-acetyltransferase" evidence="5">
    <location>
        <begin position="176"/>
        <end position="317"/>
    </location>
</feature>
<evidence type="ECO:0000256" key="3">
    <source>
        <dbReference type="ARBA" id="ARBA00023125"/>
    </source>
</evidence>
<keyword evidence="3" id="KW-0238">DNA-binding</keyword>
<evidence type="ECO:0000313" key="6">
    <source>
        <dbReference type="EMBL" id="TLU96096.1"/>
    </source>
</evidence>
<dbReference type="InterPro" id="IPR000182">
    <property type="entry name" value="GNAT_dom"/>
</dbReference>
<dbReference type="SUPFAM" id="SSF55729">
    <property type="entry name" value="Acyl-CoA N-acyltransferases (Nat)"/>
    <property type="match status" value="1"/>
</dbReference>
<dbReference type="RefSeq" id="WP_138279792.1">
    <property type="nucleotide sequence ID" value="NZ_BMGE01000001.1"/>
</dbReference>
<dbReference type="InterPro" id="IPR050769">
    <property type="entry name" value="NAT_camello-type"/>
</dbReference>
<evidence type="ECO:0000256" key="2">
    <source>
        <dbReference type="ARBA" id="ARBA00023015"/>
    </source>
</evidence>
<dbReference type="Pfam" id="PF12802">
    <property type="entry name" value="MarR_2"/>
    <property type="match status" value="1"/>
</dbReference>
<dbReference type="InterPro" id="IPR016181">
    <property type="entry name" value="Acyl_CoA_acyltransferase"/>
</dbReference>
<name>A0A5R9KJ31_9BACT</name>
<sequence length="325" mass="37264">MKFFEEAGVKAIGSRLRMLTDKITSDAAAIYQLYGMELQPKWFPVFYTLSQSDEKTITGIAEEIGHSHPSVSKIIREMIRHGLVQERKVAHDGRRTMVSLTEKGSHYKAKIGDQYTDVEAAIQSVASQAGHDLWRAIEEWEFLLQQKSLYRRVCEQKKQRESTAVQIVDYESKYAPDFRSLNEQWISYYFKMEETDYKSLDDPEGYILKKGGHIFVALYEGQPAGVCALIRMKDREDTFELAKMAVAPAAQGKHIGWLLGQSALDKARELGGKKVYLESNTILKPAINLYHKLGFQKIAGHPTPYKRCNIQMEVDISQRNIRYDR</sequence>
<comment type="caution">
    <text evidence="6">The sequence shown here is derived from an EMBL/GenBank/DDBJ whole genome shotgun (WGS) entry which is preliminary data.</text>
</comment>
<dbReference type="PROSITE" id="PS01117">
    <property type="entry name" value="HTH_MARR_1"/>
    <property type="match status" value="1"/>
</dbReference>
<dbReference type="GO" id="GO:0008080">
    <property type="term" value="F:N-acetyltransferase activity"/>
    <property type="evidence" value="ECO:0007669"/>
    <property type="project" value="InterPro"/>
</dbReference>
<evidence type="ECO:0000313" key="7">
    <source>
        <dbReference type="Proteomes" id="UP000309788"/>
    </source>
</evidence>
<evidence type="ECO:0000256" key="4">
    <source>
        <dbReference type="ARBA" id="ARBA00023163"/>
    </source>
</evidence>
<dbReference type="PANTHER" id="PTHR13947">
    <property type="entry name" value="GNAT FAMILY N-ACETYLTRANSFERASE"/>
    <property type="match status" value="1"/>
</dbReference>
<dbReference type="AlphaFoldDB" id="A0A5R9KJ31"/>
<proteinExistence type="predicted"/>
<dbReference type="SUPFAM" id="SSF46785">
    <property type="entry name" value="Winged helix' DNA-binding domain"/>
    <property type="match status" value="1"/>
</dbReference>